<dbReference type="PATRIC" id="fig|1423746.3.peg.1661"/>
<reference evidence="1 2" key="1">
    <citation type="journal article" date="2015" name="Genome Announc.">
        <title>Expanding the biotechnology potential of lactobacilli through comparative genomics of 213 strains and associated genera.</title>
        <authorList>
            <person name="Sun Z."/>
            <person name="Harris H.M."/>
            <person name="McCann A."/>
            <person name="Guo C."/>
            <person name="Argimon S."/>
            <person name="Zhang W."/>
            <person name="Yang X."/>
            <person name="Jeffery I.B."/>
            <person name="Cooney J.C."/>
            <person name="Kagawa T.F."/>
            <person name="Liu W."/>
            <person name="Song Y."/>
            <person name="Salvetti E."/>
            <person name="Wrobel A."/>
            <person name="Rasinkangas P."/>
            <person name="Parkhill J."/>
            <person name="Rea M.C."/>
            <person name="O'Sullivan O."/>
            <person name="Ritari J."/>
            <person name="Douillard F.P."/>
            <person name="Paul Ross R."/>
            <person name="Yang R."/>
            <person name="Briner A.E."/>
            <person name="Felis G.E."/>
            <person name="de Vos W.M."/>
            <person name="Barrangou R."/>
            <person name="Klaenhammer T.R."/>
            <person name="Caufield P.W."/>
            <person name="Cui Y."/>
            <person name="Zhang H."/>
            <person name="O'Toole P.W."/>
        </authorList>
    </citation>
    <scope>NUCLEOTIDE SEQUENCE [LARGE SCALE GENOMIC DNA]</scope>
    <source>
        <strain evidence="1 2">DSM 13145</strain>
    </source>
</reference>
<dbReference type="Proteomes" id="UP000051445">
    <property type="component" value="Unassembled WGS sequence"/>
</dbReference>
<gene>
    <name evidence="1" type="ORF">FD27_GL001631</name>
</gene>
<comment type="caution">
    <text evidence="1">The sequence shown here is derived from an EMBL/GenBank/DDBJ whole genome shotgun (WGS) entry which is preliminary data.</text>
</comment>
<dbReference type="InterPro" id="IPR021351">
    <property type="entry name" value="DUF2969"/>
</dbReference>
<protein>
    <recommendedName>
        <fullName evidence="3">DUF2969 domain-containing protein</fullName>
    </recommendedName>
</protein>
<dbReference type="EMBL" id="AZER01000004">
    <property type="protein sequence ID" value="KRL28633.1"/>
    <property type="molecule type" value="Genomic_DNA"/>
</dbReference>
<evidence type="ECO:0008006" key="3">
    <source>
        <dbReference type="Google" id="ProtNLM"/>
    </source>
</evidence>
<dbReference type="Pfam" id="PF11184">
    <property type="entry name" value="DUF2969"/>
    <property type="match status" value="1"/>
</dbReference>
<dbReference type="STRING" id="1423746.FD27_GL001631"/>
<name>A0A0R1P8S3_9LACO</name>
<evidence type="ECO:0000313" key="1">
    <source>
        <dbReference type="EMBL" id="KRL28633.1"/>
    </source>
</evidence>
<evidence type="ECO:0000313" key="2">
    <source>
        <dbReference type="Proteomes" id="UP000051445"/>
    </source>
</evidence>
<sequence>MIRCRTILHSCGHNTSKGENVSKRDKKIEVSVKDIERRHQPVQQIFIGKKLIGEVVADGNRFKALLTADESEFYVRSQEEGLETVLQQYHLHQA</sequence>
<accession>A0A0R1P8S3</accession>
<keyword evidence="2" id="KW-1185">Reference proteome</keyword>
<dbReference type="AlphaFoldDB" id="A0A0R1P8S3"/>
<proteinExistence type="predicted"/>
<organism evidence="1 2">
    <name type="scientific">Limosilactobacillus frumenti DSM 13145</name>
    <dbReference type="NCBI Taxonomy" id="1423746"/>
    <lineage>
        <taxon>Bacteria</taxon>
        <taxon>Bacillati</taxon>
        <taxon>Bacillota</taxon>
        <taxon>Bacilli</taxon>
        <taxon>Lactobacillales</taxon>
        <taxon>Lactobacillaceae</taxon>
        <taxon>Limosilactobacillus</taxon>
    </lineage>
</organism>